<dbReference type="GO" id="GO:0016491">
    <property type="term" value="F:oxidoreductase activity"/>
    <property type="evidence" value="ECO:0007669"/>
    <property type="project" value="UniProtKB-KW"/>
</dbReference>
<dbReference type="EC" id="1.-.-.-" evidence="2"/>
<keyword evidence="1" id="KW-1133">Transmembrane helix</keyword>
<keyword evidence="1" id="KW-0472">Membrane</keyword>
<dbReference type="EMBL" id="JBHSGU010000005">
    <property type="protein sequence ID" value="MFC4701262.1"/>
    <property type="molecule type" value="Genomic_DNA"/>
</dbReference>
<dbReference type="Pfam" id="PF13618">
    <property type="entry name" value="Gluconate_2-dh3"/>
    <property type="match status" value="1"/>
</dbReference>
<keyword evidence="3" id="KW-1185">Reference proteome</keyword>
<proteinExistence type="predicted"/>
<dbReference type="InterPro" id="IPR027056">
    <property type="entry name" value="Gluconate_2DH_su3"/>
</dbReference>
<feature type="transmembrane region" description="Helical" evidence="1">
    <location>
        <begin position="40"/>
        <end position="58"/>
    </location>
</feature>
<keyword evidence="1" id="KW-0812">Transmembrane</keyword>
<dbReference type="PROSITE" id="PS51318">
    <property type="entry name" value="TAT"/>
    <property type="match status" value="1"/>
</dbReference>
<reference evidence="3" key="1">
    <citation type="journal article" date="2019" name="Int. J. Syst. Evol. Microbiol.">
        <title>The Global Catalogue of Microorganisms (GCM) 10K type strain sequencing project: providing services to taxonomists for standard genome sequencing and annotation.</title>
        <authorList>
            <consortium name="The Broad Institute Genomics Platform"/>
            <consortium name="The Broad Institute Genome Sequencing Center for Infectious Disease"/>
            <person name="Wu L."/>
            <person name="Ma J."/>
        </authorList>
    </citation>
    <scope>NUCLEOTIDE SEQUENCE [LARGE SCALE GENOMIC DNA]</scope>
    <source>
        <strain evidence="3">KACC 12507</strain>
    </source>
</reference>
<gene>
    <name evidence="2" type="ORF">ACFO4O_13900</name>
</gene>
<evidence type="ECO:0000313" key="3">
    <source>
        <dbReference type="Proteomes" id="UP001595897"/>
    </source>
</evidence>
<dbReference type="InterPro" id="IPR006311">
    <property type="entry name" value="TAT_signal"/>
</dbReference>
<organism evidence="2 3">
    <name type="scientific">Glaciecola siphonariae</name>
    <dbReference type="NCBI Taxonomy" id="521012"/>
    <lineage>
        <taxon>Bacteria</taxon>
        <taxon>Pseudomonadati</taxon>
        <taxon>Pseudomonadota</taxon>
        <taxon>Gammaproteobacteria</taxon>
        <taxon>Alteromonadales</taxon>
        <taxon>Alteromonadaceae</taxon>
        <taxon>Glaciecola</taxon>
    </lineage>
</organism>
<comment type="caution">
    <text evidence="2">The sequence shown here is derived from an EMBL/GenBank/DDBJ whole genome shotgun (WGS) entry which is preliminary data.</text>
</comment>
<evidence type="ECO:0000313" key="2">
    <source>
        <dbReference type="EMBL" id="MFC4701262.1"/>
    </source>
</evidence>
<name>A0ABV9LXH9_9ALTE</name>
<protein>
    <submittedName>
        <fullName evidence="2">Gluconate 2-dehydrogenase subunit 3 family protein</fullName>
        <ecNumber evidence="2">1.-.-.-</ecNumber>
    </submittedName>
</protein>
<evidence type="ECO:0000256" key="1">
    <source>
        <dbReference type="SAM" id="Phobius"/>
    </source>
</evidence>
<sequence length="276" mass="30300">MKSHNKHAYFFDHESATPSGFESQQRSAPRSITRRDTLKWLGLLTAGGAAALSTSISFDAMANKASSAGHWPELKLKPVSAKGYGKDPNLIIAPETPWPLIMSDEELSLCALLCDIVVPAEQNTPSAGQLNVQAVLNEWVSAPYEWQQSDRVTIMHLLAWLDDEAKLRFDANFTALQWTQQKAIIDDIAYSNEQTPEQFVRPATAFMRLKALILAAFFSTPEGMSDIGYLGNVPIAGPYPGPSEAAYAHLDDVLSDLGLSEFKYPLKGFDAPDTPQ</sequence>
<dbReference type="RefSeq" id="WP_382409529.1">
    <property type="nucleotide sequence ID" value="NZ_JBHSGU010000005.1"/>
</dbReference>
<accession>A0ABV9LXH9</accession>
<dbReference type="Proteomes" id="UP001595897">
    <property type="component" value="Unassembled WGS sequence"/>
</dbReference>
<keyword evidence="2" id="KW-0560">Oxidoreductase</keyword>